<sequence length="1435" mass="159984">MSGRRRGKPNRGGGRVNKPRGGGGGGHGGGGGGRKGASGWDDGDDFNLNLGPSRSCKPPPSRGQGKGAFQGTSHDSSRGRGQGSGQSLPKISSDGRGGSRQGEERRDRIRSEQDHLPLQKIHMTSENQLQVKELLRELQNQEYNTPNSSDCEAEEEEEEYDELDHREDGQFWSTHDDGVECAENGVYAEDYKEETQAKKEPAVSLFALGTLCRYGFDRAQSRQALEGSSGWSNGQGEVGATLEFLLSQMFAERFGSTALGPQVPDPPSRKECVALRQEEALALTAIYGERFCERINDRVWTVILDLLWFTEGRSRSSESTTDGHQTGSSSTQLCKFYLKGGCKFGSRCKFKHQSQTESSGHRDPHGPSQPGFSSNEKPVYQLEVRFQSGSRYPFQPPLAAFSTTDNAIAGAGRLNVTEYLFSQSLTAAQEGEPVVYTLISCLEEDGPIRELLSASHHKYSAPPPVMAPPAVTTRSRGSKSSTNNSMPASTRATSRSTDIPTSAITPIRVRHTEECLNKEDVEDDEEYDEDSEESVPVENESYVNFRKTMGKKAETRAEDILKENRKLCREFTRKSSSRRYSSMQQQRCKLPVWEEKENILRSLDKNQVLVISGMTGCGKTTQIPQFILDDSLSRRQGAVSNIICTQPRRISAIAVATRVAQERAEALGHSTGYQIRLETVRSSSTRLLFCTTGVLLRRLEGDAELRGVTHVIVDEVHERTEESDFLLLVLKDLMMQRSDLKIILMSATLNADLFSQYFQNCPTIHIPGRTFPVEQFFLEDAIAKTRYVIEDGSPYRRSAKQNGPSNQRGKAGKGRPVEDMNDDDGWSFTSFMRKDAVKDSIPDQQLSQQDLTLRYPNYSKSVVKTLAAMDLDKINMDLLESVLEWIVDGDHSFPPGAVLVFLPGLAEIKQLYEQLQSNRMFNNRTAKRCVVYPLHSSLSSEEQQAVFLRPPEGITKIIISTNIAETSVTIDDVVYVIDSGRMKEKRYDASRSMESLEDVWVSRANALQRKGRAGRVASGVCFHLFTSHCFIHHLSQQQLPEIQRIPLEQLCLRIKVLEMFSERTLDSVFSRLIEPPTSGSLEAAKERLCALGALTEAECLTPLGWHLACLPVDVRIGKLMLLGAIFRCLDPALTIAASLAFKSPFVSPWDKREEANESKLSFSLANSDHLALLQAYKGWCSAEHNSSKAGYQYCRENFLSIRGLQEIACLKRQFAELLSDIGFVKDGLKARDIERKSSKGTDGVLEATGYEANLNADNTKLMSAMLCAALYPNVVQVRTPQGKFKQTSKGAVKMQSKAEELRFVTKNDGAVHIHPSSVNFTVRHYDSPYLVYHEKVKTSRVFIRDCTMVCMYPMVLFGGGQVNVELQRGEFIISLDDGWIRFAAASHQVAELVKELRWELDQLLEEKIKNPSMDLITCPRGSRIIQTIVSLISTQ</sequence>
<dbReference type="EC" id="3.6.4.13" evidence="2"/>
<dbReference type="SMART" id="SM00356">
    <property type="entry name" value="ZnF_C3H1"/>
    <property type="match status" value="1"/>
</dbReference>
<dbReference type="Pfam" id="PF00271">
    <property type="entry name" value="Helicase_C"/>
    <property type="match status" value="1"/>
</dbReference>
<dbReference type="InterPro" id="IPR036855">
    <property type="entry name" value="Znf_CCCH_sf"/>
</dbReference>
<feature type="domain" description="Helicase ATP-binding" evidence="18">
    <location>
        <begin position="600"/>
        <end position="767"/>
    </location>
</feature>
<dbReference type="InterPro" id="IPR001650">
    <property type="entry name" value="Helicase_C-like"/>
</dbReference>
<dbReference type="GO" id="GO:0005524">
    <property type="term" value="F:ATP binding"/>
    <property type="evidence" value="ECO:0007669"/>
    <property type="project" value="UniProtKB-KW"/>
</dbReference>
<dbReference type="CDD" id="cd17985">
    <property type="entry name" value="DEXHc_DHX57"/>
    <property type="match status" value="1"/>
</dbReference>
<dbReference type="Pfam" id="PF00642">
    <property type="entry name" value="zf-CCCH"/>
    <property type="match status" value="1"/>
</dbReference>
<feature type="region of interest" description="Disordered" evidence="16">
    <location>
        <begin position="793"/>
        <end position="820"/>
    </location>
</feature>
<evidence type="ECO:0000259" key="17">
    <source>
        <dbReference type="PROSITE" id="PS50103"/>
    </source>
</evidence>
<dbReference type="Pfam" id="PF26026">
    <property type="entry name" value="RNA_hel_CTD"/>
    <property type="match status" value="1"/>
</dbReference>
<dbReference type="GO" id="GO:0008270">
    <property type="term" value="F:zinc ion binding"/>
    <property type="evidence" value="ECO:0007669"/>
    <property type="project" value="UniProtKB-KW"/>
</dbReference>
<reference evidence="20" key="2">
    <citation type="submission" date="2025-08" db="UniProtKB">
        <authorList>
            <consortium name="Ensembl"/>
        </authorList>
    </citation>
    <scope>IDENTIFICATION</scope>
</reference>
<evidence type="ECO:0000256" key="1">
    <source>
        <dbReference type="ARBA" id="ARBA00008792"/>
    </source>
</evidence>
<dbReference type="SMART" id="SM00487">
    <property type="entry name" value="DEXDc"/>
    <property type="match status" value="1"/>
</dbReference>
<feature type="compositionally biased region" description="Polar residues" evidence="16">
    <location>
        <begin position="472"/>
        <end position="504"/>
    </location>
</feature>
<dbReference type="CTD" id="90957"/>
<evidence type="ECO:0000256" key="10">
    <source>
        <dbReference type="ARBA" id="ARBA00023054"/>
    </source>
</evidence>
<reference evidence="20 21" key="1">
    <citation type="submission" date="2020-10" db="EMBL/GenBank/DDBJ databases">
        <title>Pygocentrus nattereri (red-bellied piranha) genome, fPygNat1, primary haplotype.</title>
        <authorList>
            <person name="Myers G."/>
            <person name="Meyer A."/>
            <person name="Karagic N."/>
            <person name="Pippel M."/>
            <person name="Winkler S."/>
            <person name="Tracey A."/>
            <person name="Wood J."/>
            <person name="Formenti G."/>
            <person name="Howe K."/>
            <person name="Fedrigo O."/>
            <person name="Jarvis E.D."/>
        </authorList>
    </citation>
    <scope>NUCLEOTIDE SEQUENCE [LARGE SCALE GENOMIC DNA]</scope>
</reference>
<dbReference type="CDD" id="cd18791">
    <property type="entry name" value="SF2_C_RHA"/>
    <property type="match status" value="1"/>
</dbReference>
<feature type="region of interest" description="Disordered" evidence="16">
    <location>
        <begin position="1"/>
        <end position="125"/>
    </location>
</feature>
<feature type="domain" description="C3H1-type" evidence="17">
    <location>
        <begin position="328"/>
        <end position="355"/>
    </location>
</feature>
<evidence type="ECO:0000256" key="15">
    <source>
        <dbReference type="PROSITE-ProRule" id="PRU00723"/>
    </source>
</evidence>
<dbReference type="GeneID" id="108443698"/>
<feature type="compositionally biased region" description="Gly residues" evidence="16">
    <location>
        <begin position="10"/>
        <end position="36"/>
    </location>
</feature>
<dbReference type="SUPFAM" id="SSF90229">
    <property type="entry name" value="CCCH zinc finger"/>
    <property type="match status" value="1"/>
</dbReference>
<proteinExistence type="inferred from homology"/>
<evidence type="ECO:0000256" key="9">
    <source>
        <dbReference type="ARBA" id="ARBA00022840"/>
    </source>
</evidence>
<dbReference type="SMART" id="SM00847">
    <property type="entry name" value="HA2"/>
    <property type="match status" value="1"/>
</dbReference>
<dbReference type="Gene3D" id="4.10.1000.10">
    <property type="entry name" value="Zinc finger, CCCH-type"/>
    <property type="match status" value="1"/>
</dbReference>
<feature type="region of interest" description="Disordered" evidence="16">
    <location>
        <begin position="353"/>
        <end position="375"/>
    </location>
</feature>
<feature type="compositionally biased region" description="Acidic residues" evidence="16">
    <location>
        <begin position="520"/>
        <end position="535"/>
    </location>
</feature>
<dbReference type="Gene3D" id="1.20.120.1080">
    <property type="match status" value="1"/>
</dbReference>
<evidence type="ECO:0000256" key="12">
    <source>
        <dbReference type="ARBA" id="ARBA00057709"/>
    </source>
</evidence>
<dbReference type="InterPro" id="IPR014001">
    <property type="entry name" value="Helicase_ATP-bd"/>
</dbReference>
<dbReference type="SMART" id="SM00490">
    <property type="entry name" value="HELICc"/>
    <property type="match status" value="1"/>
</dbReference>
<dbReference type="InterPro" id="IPR011545">
    <property type="entry name" value="DEAD/DEAH_box_helicase_dom"/>
</dbReference>
<protein>
    <recommendedName>
        <fullName evidence="13">Putative ATP-dependent RNA helicase DHX57</fullName>
        <ecNumber evidence="2">3.6.4.13</ecNumber>
    </recommendedName>
    <alternativeName>
        <fullName evidence="14">DEAH box protein 57</fullName>
    </alternativeName>
</protein>
<keyword evidence="4" id="KW-0547">Nucleotide-binding</keyword>
<dbReference type="FunFam" id="3.40.50.300:FF:000284">
    <property type="entry name" value="probable ATP-dependent RNA helicase YTHDC2"/>
    <property type="match status" value="1"/>
</dbReference>
<dbReference type="PANTHER" id="PTHR18934">
    <property type="entry name" value="ATP-DEPENDENT RNA HELICASE"/>
    <property type="match status" value="1"/>
</dbReference>
<gene>
    <name evidence="20" type="primary">DHX57</name>
</gene>
<dbReference type="InterPro" id="IPR011709">
    <property type="entry name" value="DEAD-box_helicase_OB_fold"/>
</dbReference>
<comment type="function">
    <text evidence="12">Probable ATP-binding RNA helicase.</text>
</comment>
<feature type="compositionally biased region" description="Basic and acidic residues" evidence="16">
    <location>
        <begin position="510"/>
        <end position="519"/>
    </location>
</feature>
<dbReference type="Pfam" id="PF04408">
    <property type="entry name" value="WHD_HA2"/>
    <property type="match status" value="1"/>
</dbReference>
<dbReference type="PROSITE" id="PS50103">
    <property type="entry name" value="ZF_C3H1"/>
    <property type="match status" value="1"/>
</dbReference>
<feature type="domain" description="Helicase C-terminal" evidence="19">
    <location>
        <begin position="878"/>
        <end position="1058"/>
    </location>
</feature>
<keyword evidence="10" id="KW-0175">Coiled coil</keyword>
<evidence type="ECO:0000256" key="13">
    <source>
        <dbReference type="ARBA" id="ARBA00071682"/>
    </source>
</evidence>
<keyword evidence="7" id="KW-0347">Helicase</keyword>
<dbReference type="GO" id="GO:0016787">
    <property type="term" value="F:hydrolase activity"/>
    <property type="evidence" value="ECO:0007669"/>
    <property type="project" value="UniProtKB-KW"/>
</dbReference>
<evidence type="ECO:0000259" key="19">
    <source>
        <dbReference type="PROSITE" id="PS51194"/>
    </source>
</evidence>
<dbReference type="PROSITE" id="PS51192">
    <property type="entry name" value="HELICASE_ATP_BIND_1"/>
    <property type="match status" value="1"/>
</dbReference>
<dbReference type="FunFam" id="3.40.50.300:FF:000325">
    <property type="entry name" value="ATP-dependent RNA helicase DHX29"/>
    <property type="match status" value="1"/>
</dbReference>
<name>A0AAR2LQA6_PYGNA</name>
<dbReference type="InterPro" id="IPR048333">
    <property type="entry name" value="HA2_WH"/>
</dbReference>
<dbReference type="RefSeq" id="XP_017579996.1">
    <property type="nucleotide sequence ID" value="XM_017724507.2"/>
</dbReference>
<reference evidence="20" key="3">
    <citation type="submission" date="2025-09" db="UniProtKB">
        <authorList>
            <consortium name="Ensembl"/>
        </authorList>
    </citation>
    <scope>IDENTIFICATION</scope>
</reference>
<dbReference type="FunFam" id="1.20.120.1080:FF:000002">
    <property type="entry name" value="Putative ATP-dependent RNA helicase DHX36"/>
    <property type="match status" value="1"/>
</dbReference>
<organism evidence="20 21">
    <name type="scientific">Pygocentrus nattereri</name>
    <name type="common">Red-bellied piranha</name>
    <dbReference type="NCBI Taxonomy" id="42514"/>
    <lineage>
        <taxon>Eukaryota</taxon>
        <taxon>Metazoa</taxon>
        <taxon>Chordata</taxon>
        <taxon>Craniata</taxon>
        <taxon>Vertebrata</taxon>
        <taxon>Euteleostomi</taxon>
        <taxon>Actinopterygii</taxon>
        <taxon>Neopterygii</taxon>
        <taxon>Teleostei</taxon>
        <taxon>Ostariophysi</taxon>
        <taxon>Characiformes</taxon>
        <taxon>Characoidei</taxon>
        <taxon>Pygocentrus</taxon>
    </lineage>
</organism>
<dbReference type="Proteomes" id="UP001501920">
    <property type="component" value="Chromosome 5"/>
</dbReference>
<dbReference type="InterPro" id="IPR007502">
    <property type="entry name" value="Helicase-assoc_dom"/>
</dbReference>
<feature type="region of interest" description="Disordered" evidence="16">
    <location>
        <begin position="459"/>
        <end position="538"/>
    </location>
</feature>
<dbReference type="Ensembl" id="ENSPNAT00000044304.1">
    <property type="protein sequence ID" value="ENSPNAP00000078773.1"/>
    <property type="gene ID" value="ENSPNAG00000030009.2"/>
</dbReference>
<keyword evidence="8 15" id="KW-0862">Zinc</keyword>
<evidence type="ECO:0000256" key="14">
    <source>
        <dbReference type="ARBA" id="ARBA00083389"/>
    </source>
</evidence>
<keyword evidence="21" id="KW-1185">Reference proteome</keyword>
<dbReference type="PROSITE" id="PS51194">
    <property type="entry name" value="HELICASE_CTER"/>
    <property type="match status" value="1"/>
</dbReference>
<dbReference type="GO" id="GO:0003723">
    <property type="term" value="F:RNA binding"/>
    <property type="evidence" value="ECO:0007669"/>
    <property type="project" value="TreeGrafter"/>
</dbReference>
<dbReference type="CDD" id="cd23825">
    <property type="entry name" value="RWD_DHX57"/>
    <property type="match status" value="1"/>
</dbReference>
<keyword evidence="6" id="KW-0378">Hydrolase</keyword>
<dbReference type="InterPro" id="IPR059023">
    <property type="entry name" value="RNA_hel_CTD"/>
</dbReference>
<evidence type="ECO:0000256" key="3">
    <source>
        <dbReference type="ARBA" id="ARBA00022723"/>
    </source>
</evidence>
<dbReference type="SUPFAM" id="SSF52540">
    <property type="entry name" value="P-loop containing nucleoside triphosphate hydrolases"/>
    <property type="match status" value="1"/>
</dbReference>
<evidence type="ECO:0000256" key="4">
    <source>
        <dbReference type="ARBA" id="ARBA00022741"/>
    </source>
</evidence>
<feature type="compositionally biased region" description="Basic and acidic residues" evidence="16">
    <location>
        <begin position="101"/>
        <end position="117"/>
    </location>
</feature>
<evidence type="ECO:0000313" key="20">
    <source>
        <dbReference type="Ensembl" id="ENSPNAP00000078773.1"/>
    </source>
</evidence>
<keyword evidence="9" id="KW-0067">ATP-binding</keyword>
<evidence type="ECO:0000256" key="8">
    <source>
        <dbReference type="ARBA" id="ARBA00022833"/>
    </source>
</evidence>
<dbReference type="Pfam" id="PF21010">
    <property type="entry name" value="HA2_C"/>
    <property type="match status" value="1"/>
</dbReference>
<keyword evidence="3 15" id="KW-0479">Metal-binding</keyword>
<accession>A0AAR2LQA6</accession>
<evidence type="ECO:0000256" key="11">
    <source>
        <dbReference type="ARBA" id="ARBA00047984"/>
    </source>
</evidence>
<dbReference type="Pfam" id="PF05773">
    <property type="entry name" value="RWD"/>
    <property type="match status" value="1"/>
</dbReference>
<evidence type="ECO:0000313" key="21">
    <source>
        <dbReference type="Proteomes" id="UP001501920"/>
    </source>
</evidence>
<evidence type="ECO:0000256" key="7">
    <source>
        <dbReference type="ARBA" id="ARBA00022806"/>
    </source>
</evidence>
<comment type="catalytic activity">
    <reaction evidence="11">
        <text>ATP + H2O = ADP + phosphate + H(+)</text>
        <dbReference type="Rhea" id="RHEA:13065"/>
        <dbReference type="ChEBI" id="CHEBI:15377"/>
        <dbReference type="ChEBI" id="CHEBI:15378"/>
        <dbReference type="ChEBI" id="CHEBI:30616"/>
        <dbReference type="ChEBI" id="CHEBI:43474"/>
        <dbReference type="ChEBI" id="CHEBI:456216"/>
        <dbReference type="EC" id="3.6.4.13"/>
    </reaction>
</comment>
<evidence type="ECO:0000259" key="18">
    <source>
        <dbReference type="PROSITE" id="PS51192"/>
    </source>
</evidence>
<evidence type="ECO:0000256" key="16">
    <source>
        <dbReference type="SAM" id="MobiDB-lite"/>
    </source>
</evidence>
<evidence type="ECO:0000256" key="2">
    <source>
        <dbReference type="ARBA" id="ARBA00012552"/>
    </source>
</evidence>
<feature type="zinc finger region" description="C3H1-type" evidence="15">
    <location>
        <begin position="328"/>
        <end position="355"/>
    </location>
</feature>
<dbReference type="GeneTree" id="ENSGT00940000156883"/>
<comment type="similarity">
    <text evidence="1">Belongs to the DEAD box helicase family. DEAH subfamily.</text>
</comment>
<evidence type="ECO:0000256" key="6">
    <source>
        <dbReference type="ARBA" id="ARBA00022801"/>
    </source>
</evidence>
<dbReference type="InterPro" id="IPR006575">
    <property type="entry name" value="RWD_dom"/>
</dbReference>
<evidence type="ECO:0000256" key="5">
    <source>
        <dbReference type="ARBA" id="ARBA00022771"/>
    </source>
</evidence>
<dbReference type="Pfam" id="PF00270">
    <property type="entry name" value="DEAD"/>
    <property type="match status" value="1"/>
</dbReference>
<dbReference type="GO" id="GO:0003724">
    <property type="term" value="F:RNA helicase activity"/>
    <property type="evidence" value="ECO:0007669"/>
    <property type="project" value="UniProtKB-EC"/>
</dbReference>
<dbReference type="InterPro" id="IPR027417">
    <property type="entry name" value="P-loop_NTPase"/>
</dbReference>
<dbReference type="PANTHER" id="PTHR18934:SF145">
    <property type="entry name" value="ATP-DEPENDENT RNA HELICASE DHX57-RELATED"/>
    <property type="match status" value="1"/>
</dbReference>
<dbReference type="Gene3D" id="3.40.50.300">
    <property type="entry name" value="P-loop containing nucleotide triphosphate hydrolases"/>
    <property type="match status" value="2"/>
</dbReference>
<dbReference type="Pfam" id="PF07717">
    <property type="entry name" value="OB_NTP_bind"/>
    <property type="match status" value="1"/>
</dbReference>
<dbReference type="InterPro" id="IPR000571">
    <property type="entry name" value="Znf_CCCH"/>
</dbReference>
<keyword evidence="5 15" id="KW-0863">Zinc-finger</keyword>